<evidence type="ECO:0000256" key="4">
    <source>
        <dbReference type="ARBA" id="ARBA00023004"/>
    </source>
</evidence>
<reference evidence="9" key="1">
    <citation type="journal article" date="2019" name="Int. J. Syst. Evol. Microbiol.">
        <title>The Global Catalogue of Microorganisms (GCM) 10K type strain sequencing project: providing services to taxonomists for standard genome sequencing and annotation.</title>
        <authorList>
            <consortium name="The Broad Institute Genomics Platform"/>
            <consortium name="The Broad Institute Genome Sequencing Center for Infectious Disease"/>
            <person name="Wu L."/>
            <person name="Ma J."/>
        </authorList>
    </citation>
    <scope>NUCLEOTIDE SEQUENCE [LARGE SCALE GENOMIC DNA]</scope>
    <source>
        <strain evidence="9">NBRC 100033</strain>
    </source>
</reference>
<feature type="domain" description="Phosphoadenosine phosphosulphate reductase" evidence="7">
    <location>
        <begin position="48"/>
        <end position="225"/>
    </location>
</feature>
<comment type="caution">
    <text evidence="8">The sequence shown here is derived from an EMBL/GenBank/DDBJ whole genome shotgun (WGS) entry which is preliminary data.</text>
</comment>
<dbReference type="PANTHER" id="PTHR46482:SF9">
    <property type="entry name" value="5'-ADENYLYLSULFATE REDUCTASE 1, CHLOROPLASTIC"/>
    <property type="match status" value="1"/>
</dbReference>
<dbReference type="PIRSF" id="PIRSF000857">
    <property type="entry name" value="PAPS_reductase"/>
    <property type="match status" value="1"/>
</dbReference>
<dbReference type="RefSeq" id="WP_051610443.1">
    <property type="nucleotide sequence ID" value="NZ_BSOR01000080.1"/>
</dbReference>
<feature type="binding site" evidence="6">
    <location>
        <position position="222"/>
    </location>
    <ligand>
        <name>[4Fe-4S] cluster</name>
        <dbReference type="ChEBI" id="CHEBI:49883"/>
    </ligand>
</feature>
<dbReference type="Pfam" id="PF01507">
    <property type="entry name" value="PAPS_reduct"/>
    <property type="match status" value="1"/>
</dbReference>
<name>A0ABQ6A0I8_9GAMM</name>
<comment type="pathway">
    <text evidence="6">Sulfur metabolism; hydrogen sulfide biosynthesis; sulfite from sulfate.</text>
</comment>
<dbReference type="EC" id="1.8.4.10" evidence="6"/>
<keyword evidence="9" id="KW-1185">Reference proteome</keyword>
<feature type="binding site" evidence="6">
    <location>
        <position position="137"/>
    </location>
    <ligand>
        <name>[4Fe-4S] cluster</name>
        <dbReference type="ChEBI" id="CHEBI:49883"/>
    </ligand>
</feature>
<evidence type="ECO:0000256" key="5">
    <source>
        <dbReference type="ARBA" id="ARBA00023014"/>
    </source>
</evidence>
<feature type="binding site" evidence="6">
    <location>
        <position position="219"/>
    </location>
    <ligand>
        <name>[4Fe-4S] cluster</name>
        <dbReference type="ChEBI" id="CHEBI:49883"/>
    </ligand>
</feature>
<evidence type="ECO:0000313" key="8">
    <source>
        <dbReference type="EMBL" id="GLR65321.1"/>
    </source>
</evidence>
<comment type="function">
    <text evidence="6">Catalyzes the formation of sulfite from adenosine 5'-phosphosulfate (APS) using thioredoxin as an electron donor.</text>
</comment>
<protein>
    <recommendedName>
        <fullName evidence="6">Adenosine 5'-phosphosulfate reductase</fullName>
        <shortName evidence="6">APS reductase</shortName>
        <ecNumber evidence="6">1.8.4.10</ecNumber>
    </recommendedName>
    <alternativeName>
        <fullName evidence="6">5'-adenylylsulfate reductase</fullName>
    </alternativeName>
    <alternativeName>
        <fullName evidence="6">Thioredoxin-dependent 5'-adenylylsulfate reductase</fullName>
    </alternativeName>
</protein>
<dbReference type="Proteomes" id="UP001156682">
    <property type="component" value="Unassembled WGS sequence"/>
</dbReference>
<keyword evidence="6" id="KW-0963">Cytoplasm</keyword>
<keyword evidence="2 6" id="KW-0479">Metal-binding</keyword>
<dbReference type="EMBL" id="BSOR01000080">
    <property type="protein sequence ID" value="GLR65321.1"/>
    <property type="molecule type" value="Genomic_DNA"/>
</dbReference>
<dbReference type="NCBIfam" id="NF002537">
    <property type="entry name" value="PRK02090.1"/>
    <property type="match status" value="1"/>
</dbReference>
<dbReference type="HAMAP" id="MF_00063">
    <property type="entry name" value="CysH"/>
    <property type="match status" value="1"/>
</dbReference>
<dbReference type="InterPro" id="IPR002500">
    <property type="entry name" value="PAPS_reduct_dom"/>
</dbReference>
<feature type="active site" description="Nucleophile; cysteine thiosulfonate intermediate" evidence="6">
    <location>
        <position position="247"/>
    </location>
</feature>
<evidence type="ECO:0000256" key="1">
    <source>
        <dbReference type="ARBA" id="ARBA00009732"/>
    </source>
</evidence>
<dbReference type="SUPFAM" id="SSF52402">
    <property type="entry name" value="Adenine nucleotide alpha hydrolases-like"/>
    <property type="match status" value="1"/>
</dbReference>
<sequence length="260" mass="29271">MASLEDFLTSPQKQPSQPLTPELEKKLATTLERLKTAAAEYGEGLTFANSLGAEDALLTGLIGNYLVTDNQPSIQQFVLDTGRLPEETLTLLAQVQQKWPQLDIKVYYPDAVQLQGWVTEQGVNAFYLSQELRKSCCQVRKLEPLRRALKGKTAWITGLRREQSVTREALDYSQWDAGNGLQKLSPLFDWSQSEVWAVIQALKLPYNSLHDNNYPSIGCAPCTRAVQHNADPRSGRWWWENPETRECGLHSAVELQAAKN</sequence>
<keyword evidence="5 6" id="KW-0411">Iron-sulfur</keyword>
<evidence type="ECO:0000256" key="2">
    <source>
        <dbReference type="ARBA" id="ARBA00022723"/>
    </source>
</evidence>
<dbReference type="InterPro" id="IPR004511">
    <property type="entry name" value="PAPS/APS_Rdtase"/>
</dbReference>
<accession>A0ABQ6A0I8</accession>
<dbReference type="CDD" id="cd23945">
    <property type="entry name" value="PAPS_reductase"/>
    <property type="match status" value="1"/>
</dbReference>
<evidence type="ECO:0000256" key="6">
    <source>
        <dbReference type="HAMAP-Rule" id="MF_00063"/>
    </source>
</evidence>
<keyword evidence="3 6" id="KW-0560">Oxidoreductase</keyword>
<evidence type="ECO:0000256" key="3">
    <source>
        <dbReference type="ARBA" id="ARBA00023002"/>
    </source>
</evidence>
<evidence type="ECO:0000313" key="9">
    <source>
        <dbReference type="Proteomes" id="UP001156682"/>
    </source>
</evidence>
<comment type="similarity">
    <text evidence="1 6">Belongs to the PAPS reductase family. CysH subfamily.</text>
</comment>
<dbReference type="Gene3D" id="3.40.50.620">
    <property type="entry name" value="HUPs"/>
    <property type="match status" value="1"/>
</dbReference>
<evidence type="ECO:0000259" key="7">
    <source>
        <dbReference type="Pfam" id="PF01507"/>
    </source>
</evidence>
<dbReference type="PANTHER" id="PTHR46482">
    <property type="entry name" value="5'-ADENYLYLSULFATE REDUCTASE 3, CHLOROPLASTIC"/>
    <property type="match status" value="1"/>
</dbReference>
<comment type="catalytic activity">
    <reaction evidence="6">
        <text>[thioredoxin]-disulfide + sulfite + AMP + 2 H(+) = adenosine 5'-phosphosulfate + [thioredoxin]-dithiol</text>
        <dbReference type="Rhea" id="RHEA:21976"/>
        <dbReference type="Rhea" id="RHEA-COMP:10698"/>
        <dbReference type="Rhea" id="RHEA-COMP:10700"/>
        <dbReference type="ChEBI" id="CHEBI:15378"/>
        <dbReference type="ChEBI" id="CHEBI:17359"/>
        <dbReference type="ChEBI" id="CHEBI:29950"/>
        <dbReference type="ChEBI" id="CHEBI:50058"/>
        <dbReference type="ChEBI" id="CHEBI:58243"/>
        <dbReference type="ChEBI" id="CHEBI:456215"/>
        <dbReference type="EC" id="1.8.4.10"/>
    </reaction>
</comment>
<gene>
    <name evidence="6" type="primary">cysH</name>
    <name evidence="8" type="ORF">GCM10007878_27600</name>
</gene>
<proteinExistence type="inferred from homology"/>
<comment type="subcellular location">
    <subcellularLocation>
        <location evidence="6">Cytoplasm</location>
    </subcellularLocation>
</comment>
<organism evidence="8 9">
    <name type="scientific">Marinospirillum insulare</name>
    <dbReference type="NCBI Taxonomy" id="217169"/>
    <lineage>
        <taxon>Bacteria</taxon>
        <taxon>Pseudomonadati</taxon>
        <taxon>Pseudomonadota</taxon>
        <taxon>Gammaproteobacteria</taxon>
        <taxon>Oceanospirillales</taxon>
        <taxon>Oceanospirillaceae</taxon>
        <taxon>Marinospirillum</taxon>
    </lineage>
</organism>
<feature type="binding site" evidence="6">
    <location>
        <position position="136"/>
    </location>
    <ligand>
        <name>[4Fe-4S] cluster</name>
        <dbReference type="ChEBI" id="CHEBI:49883"/>
    </ligand>
</feature>
<comment type="cofactor">
    <cofactor evidence="6">
        <name>[4Fe-4S] cluster</name>
        <dbReference type="ChEBI" id="CHEBI:49883"/>
    </cofactor>
    <text evidence="6">Binds 1 [4Fe-4S] cluster per subunit.</text>
</comment>
<keyword evidence="4 6" id="KW-0408">Iron</keyword>
<dbReference type="InterPro" id="IPR014729">
    <property type="entry name" value="Rossmann-like_a/b/a_fold"/>
</dbReference>